<sequence>MEMIDRYIYAVTQRLSQSQREDISQELRGLITDMLEERMEGLQAAENDVEQVLSELGDPKKLAQQYQGTKKYIIGPELYDPFIMVMKVVLISIVAAMSIIFAIQIIINPVNILDYFIDYIVSFVTTIPMAIGWVTFGFVFLEYFQNVDGKDLNLEKDWSPSDLPQLPDPKRQIKRHEPLTSIVFFIILMAMAVFSSNYFGIWAFNNGELSTVVPFLNEATYNGYMLLILLILSLGVIKEIAKLVNGKWTNRLFLFTMFIDVITVIVVMVMVSGPDFWNPLFMQELVQADMLTEGSDNYQTIENIWESTTLLTLLLLIGGLVWNIIASWVKVRKGKES</sequence>
<dbReference type="eggNOG" id="COG0604">
    <property type="taxonomic scope" value="Bacteria"/>
</dbReference>
<accession>A0A024QF84</accession>
<reference evidence="2 3" key="1">
    <citation type="submission" date="2014-03" db="EMBL/GenBank/DDBJ databases">
        <authorList>
            <person name="Urmite Genomes U."/>
        </authorList>
    </citation>
    <scope>NUCLEOTIDE SEQUENCE [LARGE SCALE GENOMIC DNA]</scope>
    <source>
        <strain evidence="2 3">Vm-5</strain>
    </source>
</reference>
<keyword evidence="1" id="KW-0472">Membrane</keyword>
<feature type="transmembrane region" description="Helical" evidence="1">
    <location>
        <begin position="221"/>
        <end position="240"/>
    </location>
</feature>
<organism evidence="2 3">
    <name type="scientific">Virgibacillus massiliensis</name>
    <dbReference type="NCBI Taxonomy" id="1462526"/>
    <lineage>
        <taxon>Bacteria</taxon>
        <taxon>Bacillati</taxon>
        <taxon>Bacillota</taxon>
        <taxon>Bacilli</taxon>
        <taxon>Bacillales</taxon>
        <taxon>Bacillaceae</taxon>
        <taxon>Virgibacillus</taxon>
    </lineage>
</organism>
<feature type="transmembrane region" description="Helical" evidence="1">
    <location>
        <begin position="88"/>
        <end position="107"/>
    </location>
</feature>
<protein>
    <submittedName>
        <fullName evidence="2">Uncharacterized protein</fullName>
    </submittedName>
</protein>
<proteinExistence type="predicted"/>
<keyword evidence="1" id="KW-1133">Transmembrane helix</keyword>
<gene>
    <name evidence="2" type="ORF">BN990_03509</name>
</gene>
<keyword evidence="3" id="KW-1185">Reference proteome</keyword>
<dbReference type="OrthoDB" id="116789at2"/>
<feature type="transmembrane region" description="Helical" evidence="1">
    <location>
        <begin position="252"/>
        <end position="272"/>
    </location>
</feature>
<dbReference type="Pfam" id="PF22564">
    <property type="entry name" value="HAAS"/>
    <property type="match status" value="1"/>
</dbReference>
<evidence type="ECO:0000313" key="2">
    <source>
        <dbReference type="EMBL" id="CDQ41154.1"/>
    </source>
</evidence>
<name>A0A024QF84_9BACI</name>
<dbReference type="Proteomes" id="UP000028875">
    <property type="component" value="Unassembled WGS sequence"/>
</dbReference>
<dbReference type="AlphaFoldDB" id="A0A024QF84"/>
<evidence type="ECO:0000313" key="3">
    <source>
        <dbReference type="Proteomes" id="UP000028875"/>
    </source>
</evidence>
<comment type="caution">
    <text evidence="2">The sequence shown here is derived from an EMBL/GenBank/DDBJ whole genome shotgun (WGS) entry which is preliminary data.</text>
</comment>
<feature type="transmembrane region" description="Helical" evidence="1">
    <location>
        <begin position="179"/>
        <end position="201"/>
    </location>
</feature>
<feature type="transmembrane region" description="Helical" evidence="1">
    <location>
        <begin position="310"/>
        <end position="329"/>
    </location>
</feature>
<feature type="transmembrane region" description="Helical" evidence="1">
    <location>
        <begin position="119"/>
        <end position="141"/>
    </location>
</feature>
<reference evidence="3" key="2">
    <citation type="submission" date="2014-05" db="EMBL/GenBank/DDBJ databases">
        <title>Draft genome sequence of Virgibacillus massiliensis Vm-5.</title>
        <authorList>
            <person name="Khelaifia S."/>
            <person name="Croce O."/>
            <person name="Lagier J.C."/>
            <person name="Raoult D."/>
        </authorList>
    </citation>
    <scope>NUCLEOTIDE SEQUENCE [LARGE SCALE GENOMIC DNA]</scope>
    <source>
        <strain evidence="3">Vm-5</strain>
    </source>
</reference>
<evidence type="ECO:0000256" key="1">
    <source>
        <dbReference type="SAM" id="Phobius"/>
    </source>
</evidence>
<dbReference type="STRING" id="1462526.BN990_03509"/>
<dbReference type="RefSeq" id="WP_021288838.1">
    <property type="nucleotide sequence ID" value="NZ_BNER01000007.1"/>
</dbReference>
<dbReference type="EMBL" id="CCDP010000002">
    <property type="protein sequence ID" value="CDQ41154.1"/>
    <property type="molecule type" value="Genomic_DNA"/>
</dbReference>
<keyword evidence="1" id="KW-0812">Transmembrane</keyword>